<dbReference type="STRING" id="914237.A0A1E1LS98"/>
<evidence type="ECO:0000256" key="1">
    <source>
        <dbReference type="SAM" id="MobiDB-lite"/>
    </source>
</evidence>
<feature type="region of interest" description="Disordered" evidence="1">
    <location>
        <begin position="175"/>
        <end position="198"/>
    </location>
</feature>
<feature type="chain" id="PRO_5009447578" evidence="2">
    <location>
        <begin position="18"/>
        <end position="422"/>
    </location>
</feature>
<gene>
    <name evidence="3" type="ORF">RCO7_03411</name>
</gene>
<feature type="region of interest" description="Disordered" evidence="1">
    <location>
        <begin position="398"/>
        <end position="422"/>
    </location>
</feature>
<evidence type="ECO:0000256" key="2">
    <source>
        <dbReference type="SAM" id="SignalP"/>
    </source>
</evidence>
<feature type="region of interest" description="Disordered" evidence="1">
    <location>
        <begin position="302"/>
        <end position="353"/>
    </location>
</feature>
<organism evidence="3 4">
    <name type="scientific">Rhynchosporium graminicola</name>
    <dbReference type="NCBI Taxonomy" id="2792576"/>
    <lineage>
        <taxon>Eukaryota</taxon>
        <taxon>Fungi</taxon>
        <taxon>Dikarya</taxon>
        <taxon>Ascomycota</taxon>
        <taxon>Pezizomycotina</taxon>
        <taxon>Leotiomycetes</taxon>
        <taxon>Helotiales</taxon>
        <taxon>Ploettnerulaceae</taxon>
        <taxon>Rhynchosporium</taxon>
    </lineage>
</organism>
<accession>A0A1E1LS98</accession>
<evidence type="ECO:0000313" key="4">
    <source>
        <dbReference type="Proteomes" id="UP000178129"/>
    </source>
</evidence>
<comment type="caution">
    <text evidence="3">The sequence shown here is derived from an EMBL/GenBank/DDBJ whole genome shotgun (WGS) entry which is preliminary data.</text>
</comment>
<dbReference type="AlphaFoldDB" id="A0A1E1LS98"/>
<dbReference type="InParanoid" id="A0A1E1LS98"/>
<reference evidence="4" key="1">
    <citation type="submission" date="2016-03" db="EMBL/GenBank/DDBJ databases">
        <authorList>
            <person name="Ploux O."/>
        </authorList>
    </citation>
    <scope>NUCLEOTIDE SEQUENCE [LARGE SCALE GENOMIC DNA]</scope>
    <source>
        <strain evidence="4">UK7</strain>
    </source>
</reference>
<feature type="signal peptide" evidence="2">
    <location>
        <begin position="1"/>
        <end position="17"/>
    </location>
</feature>
<protein>
    <submittedName>
        <fullName evidence="3">Uncharacterized protein</fullName>
    </submittedName>
</protein>
<sequence>MQLIVASIGLFAAVAAASNNTPKHFHARRAYNESIPLTTLTYVATEVETITSCAPSVTNCPVRQSTKTSAYTTVCAKSAASSASSALSSQACASSTARAPIGTGVSTKSDSGYPTGPIGPLSTGASTKGNDVYPTANPSGSVVLTYTIGHGTSTAVITTTIQHTQTATAYEPYPTAPESVSTNNGVPTTAPEPTTTLTGTSTMTRYITVVPAPSSATGVQSVASACVPVTVTVATTITVTAPGTCPVTSTDAGIISAKSAGELTTSAPGVEPYPTETPNSQIVSLSTATVIPVPYPTAAPYGNATQTNPTSTKTKKKCSSIFPSGATHPSGAAHPSGVAHPSGGRPVNVASSSTANGAVNTPPVYWVTPKNPVYWVTPTPKSQGPVATQTVYPVKPEAVTSSSTADAAVATPYEAENPYPRK</sequence>
<keyword evidence="4" id="KW-1185">Reference proteome</keyword>
<keyword evidence="2" id="KW-0732">Signal</keyword>
<name>A0A1E1LS98_9HELO</name>
<dbReference type="EMBL" id="FJUW01000086">
    <property type="protein sequence ID" value="CZT13345.1"/>
    <property type="molecule type" value="Genomic_DNA"/>
</dbReference>
<feature type="region of interest" description="Disordered" evidence="1">
    <location>
        <begin position="101"/>
        <end position="130"/>
    </location>
</feature>
<feature type="compositionally biased region" description="Low complexity" evidence="1">
    <location>
        <begin position="187"/>
        <end position="198"/>
    </location>
</feature>
<proteinExistence type="predicted"/>
<feature type="compositionally biased region" description="Low complexity" evidence="1">
    <location>
        <begin position="398"/>
        <end position="411"/>
    </location>
</feature>
<evidence type="ECO:0000313" key="3">
    <source>
        <dbReference type="EMBL" id="CZT13345.1"/>
    </source>
</evidence>
<dbReference type="Proteomes" id="UP000178129">
    <property type="component" value="Unassembled WGS sequence"/>
</dbReference>